<keyword evidence="1" id="KW-0732">Signal</keyword>
<evidence type="ECO:0000313" key="2">
    <source>
        <dbReference type="EMBL" id="MEE2037654.1"/>
    </source>
</evidence>
<gene>
    <name evidence="2" type="ORF">Q8791_10530</name>
</gene>
<dbReference type="Proteomes" id="UP001356095">
    <property type="component" value="Unassembled WGS sequence"/>
</dbReference>
<evidence type="ECO:0008006" key="4">
    <source>
        <dbReference type="Google" id="ProtNLM"/>
    </source>
</evidence>
<comment type="caution">
    <text evidence="2">The sequence shown here is derived from an EMBL/GenBank/DDBJ whole genome shotgun (WGS) entry which is preliminary data.</text>
</comment>
<organism evidence="2 3">
    <name type="scientific">Nocardiopsis codii</name>
    <dbReference type="NCBI Taxonomy" id="3065942"/>
    <lineage>
        <taxon>Bacteria</taxon>
        <taxon>Bacillati</taxon>
        <taxon>Actinomycetota</taxon>
        <taxon>Actinomycetes</taxon>
        <taxon>Streptosporangiales</taxon>
        <taxon>Nocardiopsidaceae</taxon>
        <taxon>Nocardiopsis</taxon>
    </lineage>
</organism>
<protein>
    <recommendedName>
        <fullName evidence="4">Secreted protein</fullName>
    </recommendedName>
</protein>
<reference evidence="2 3" key="1">
    <citation type="submission" date="2023-08" db="EMBL/GenBank/DDBJ databases">
        <authorList>
            <person name="Girao M."/>
            <person name="Carvalho M.F."/>
        </authorList>
    </citation>
    <scope>NUCLEOTIDE SEQUENCE [LARGE SCALE GENOMIC DNA]</scope>
    <source>
        <strain evidence="2 3">CT-R113</strain>
    </source>
</reference>
<evidence type="ECO:0000256" key="1">
    <source>
        <dbReference type="SAM" id="SignalP"/>
    </source>
</evidence>
<proteinExistence type="predicted"/>
<name>A0ABU7K5X5_9ACTN</name>
<feature type="chain" id="PRO_5046355347" description="Secreted protein" evidence="1">
    <location>
        <begin position="24"/>
        <end position="72"/>
    </location>
</feature>
<dbReference type="EMBL" id="JAUZMY010000008">
    <property type="protein sequence ID" value="MEE2037654.1"/>
    <property type="molecule type" value="Genomic_DNA"/>
</dbReference>
<sequence length="72" mass="6956">MHLRTLLAATGLAALAVAGGATAATAAEGPGLLGSVRDTFCVDPAAAGNVGLLLEPLTPAVVHCPTPVPEQA</sequence>
<accession>A0ABU7K5X5</accession>
<keyword evidence="3" id="KW-1185">Reference proteome</keyword>
<dbReference type="RefSeq" id="WP_330091449.1">
    <property type="nucleotide sequence ID" value="NZ_JAUZMY010000008.1"/>
</dbReference>
<evidence type="ECO:0000313" key="3">
    <source>
        <dbReference type="Proteomes" id="UP001356095"/>
    </source>
</evidence>
<feature type="signal peptide" evidence="1">
    <location>
        <begin position="1"/>
        <end position="23"/>
    </location>
</feature>